<dbReference type="OrthoDB" id="283083at2"/>
<reference evidence="3" key="1">
    <citation type="submission" date="2017-09" db="EMBL/GenBank/DDBJ databases">
        <authorList>
            <person name="Varghese N."/>
            <person name="Submissions S."/>
        </authorList>
    </citation>
    <scope>NUCLEOTIDE SEQUENCE [LARGE SCALE GENOMIC DNA]</scope>
    <source>
        <strain evidence="3">CGMCC 1.12461</strain>
    </source>
</reference>
<dbReference type="EMBL" id="OBEB01000003">
    <property type="protein sequence ID" value="SNY51502.1"/>
    <property type="molecule type" value="Genomic_DNA"/>
</dbReference>
<accession>A0A285IU42</accession>
<proteinExistence type="predicted"/>
<dbReference type="Proteomes" id="UP000219353">
    <property type="component" value="Unassembled WGS sequence"/>
</dbReference>
<gene>
    <name evidence="2" type="ORF">SAMN06297280_1878</name>
</gene>
<keyword evidence="3" id="KW-1185">Reference proteome</keyword>
<name>A0A285IU42_9GAMM</name>
<feature type="transmembrane region" description="Helical" evidence="1">
    <location>
        <begin position="27"/>
        <end position="48"/>
    </location>
</feature>
<evidence type="ECO:0008006" key="4">
    <source>
        <dbReference type="Google" id="ProtNLM"/>
    </source>
</evidence>
<organism evidence="2 3">
    <name type="scientific">Arsukibacterium tuosuense</name>
    <dbReference type="NCBI Taxonomy" id="1323745"/>
    <lineage>
        <taxon>Bacteria</taxon>
        <taxon>Pseudomonadati</taxon>
        <taxon>Pseudomonadota</taxon>
        <taxon>Gammaproteobacteria</taxon>
        <taxon>Chromatiales</taxon>
        <taxon>Chromatiaceae</taxon>
        <taxon>Arsukibacterium</taxon>
    </lineage>
</organism>
<dbReference type="InterPro" id="IPR025489">
    <property type="entry name" value="DUF4381"/>
</dbReference>
<evidence type="ECO:0000256" key="1">
    <source>
        <dbReference type="SAM" id="Phobius"/>
    </source>
</evidence>
<evidence type="ECO:0000313" key="3">
    <source>
        <dbReference type="Proteomes" id="UP000219353"/>
    </source>
</evidence>
<dbReference type="AlphaFoldDB" id="A0A285IU42"/>
<keyword evidence="1" id="KW-0472">Membrane</keyword>
<keyword evidence="1" id="KW-0812">Transmembrane</keyword>
<keyword evidence="1" id="KW-1133">Transmembrane helix</keyword>
<dbReference type="Pfam" id="PF14316">
    <property type="entry name" value="DUF4381"/>
    <property type="match status" value="1"/>
</dbReference>
<evidence type="ECO:0000313" key="2">
    <source>
        <dbReference type="EMBL" id="SNY51502.1"/>
    </source>
</evidence>
<dbReference type="RefSeq" id="WP_097111123.1">
    <property type="nucleotide sequence ID" value="NZ_OBEB01000003.1"/>
</dbReference>
<protein>
    <recommendedName>
        <fullName evidence="4">DUF4381 domain-containing protein</fullName>
    </recommendedName>
</protein>
<sequence length="164" mass="18493">MAAKQQLLEQLVDIAEPAYQLPLQIPAGAYILLVIAVGALAYTSWAYYKRWRYLAAKRQALALLNQLEAGAASQINQLLKRVIKHYAPAHPALTASTAQWQIFLQQQLPAKPLPLLTELLYQAGPDNQQNQQFYQFAQRWLQQLQPATLADSRRQVLAEETADV</sequence>